<dbReference type="GO" id="GO:0004563">
    <property type="term" value="F:beta-N-acetylhexosaminidase activity"/>
    <property type="evidence" value="ECO:0007669"/>
    <property type="project" value="UniProtKB-EC"/>
</dbReference>
<dbReference type="Pfam" id="PF00728">
    <property type="entry name" value="Glyco_hydro_20"/>
    <property type="match status" value="1"/>
</dbReference>
<dbReference type="PANTHER" id="PTHR22600">
    <property type="entry name" value="BETA-HEXOSAMINIDASE"/>
    <property type="match status" value="1"/>
</dbReference>
<keyword evidence="9" id="KW-0472">Membrane</keyword>
<evidence type="ECO:0000313" key="12">
    <source>
        <dbReference type="EMBL" id="EGD73317.1"/>
    </source>
</evidence>
<dbReference type="InterPro" id="IPR017853">
    <property type="entry name" value="GH"/>
</dbReference>
<feature type="compositionally biased region" description="Low complexity" evidence="8">
    <location>
        <begin position="259"/>
        <end position="289"/>
    </location>
</feature>
<evidence type="ECO:0000256" key="1">
    <source>
        <dbReference type="ARBA" id="ARBA00001231"/>
    </source>
</evidence>
<dbReference type="SUPFAM" id="SSF51445">
    <property type="entry name" value="(Trans)glycosidases"/>
    <property type="match status" value="1"/>
</dbReference>
<keyword evidence="6" id="KW-0326">Glycosidase</keyword>
<evidence type="ECO:0000256" key="5">
    <source>
        <dbReference type="ARBA" id="ARBA00023180"/>
    </source>
</evidence>
<evidence type="ECO:0000256" key="4">
    <source>
        <dbReference type="ARBA" id="ARBA00022801"/>
    </source>
</evidence>
<dbReference type="EMBL" id="GL832965">
    <property type="protein sequence ID" value="EGD73317.1"/>
    <property type="molecule type" value="Genomic_DNA"/>
</dbReference>
<keyword evidence="9" id="KW-1133">Transmembrane helix</keyword>
<protein>
    <recommendedName>
        <fullName evidence="3">beta-N-acetylhexosaminidase</fullName>
        <ecNumber evidence="3">3.2.1.52</ecNumber>
    </recommendedName>
</protein>
<organism evidence="13">
    <name type="scientific">Salpingoeca rosetta (strain ATCC 50818 / BSB-021)</name>
    <dbReference type="NCBI Taxonomy" id="946362"/>
    <lineage>
        <taxon>Eukaryota</taxon>
        <taxon>Choanoflagellata</taxon>
        <taxon>Craspedida</taxon>
        <taxon>Salpingoecidae</taxon>
        <taxon>Salpingoeca</taxon>
    </lineage>
</organism>
<dbReference type="Gene3D" id="3.30.379.10">
    <property type="entry name" value="Chitobiase/beta-hexosaminidase domain 2-like"/>
    <property type="match status" value="1"/>
</dbReference>
<dbReference type="GO" id="GO:0005975">
    <property type="term" value="P:carbohydrate metabolic process"/>
    <property type="evidence" value="ECO:0007669"/>
    <property type="project" value="InterPro"/>
</dbReference>
<feature type="transmembrane region" description="Helical" evidence="9">
    <location>
        <begin position="43"/>
        <end position="61"/>
    </location>
</feature>
<keyword evidence="4" id="KW-0378">Hydrolase</keyword>
<keyword evidence="13" id="KW-1185">Reference proteome</keyword>
<dbReference type="OrthoDB" id="428480at2759"/>
<dbReference type="Gene3D" id="3.20.20.80">
    <property type="entry name" value="Glycosidases"/>
    <property type="match status" value="1"/>
</dbReference>
<comment type="catalytic activity">
    <reaction evidence="1">
        <text>Hydrolysis of terminal non-reducing N-acetyl-D-hexosamine residues in N-acetyl-beta-D-hexosaminides.</text>
        <dbReference type="EC" id="3.2.1.52"/>
    </reaction>
</comment>
<feature type="active site" description="Proton donor" evidence="7">
    <location>
        <position position="574"/>
    </location>
</feature>
<gene>
    <name evidence="12" type="ORF">PTSG_05033</name>
</gene>
<dbReference type="SUPFAM" id="SSF55545">
    <property type="entry name" value="beta-N-acetylhexosaminidase-like domain"/>
    <property type="match status" value="1"/>
</dbReference>
<dbReference type="Pfam" id="PF14845">
    <property type="entry name" value="Glycohydro_20b2"/>
    <property type="match status" value="1"/>
</dbReference>
<dbReference type="GO" id="GO:0030203">
    <property type="term" value="P:glycosaminoglycan metabolic process"/>
    <property type="evidence" value="ECO:0007669"/>
    <property type="project" value="TreeGrafter"/>
</dbReference>
<evidence type="ECO:0000256" key="6">
    <source>
        <dbReference type="ARBA" id="ARBA00023295"/>
    </source>
</evidence>
<feature type="compositionally biased region" description="Basic residues" evidence="8">
    <location>
        <begin position="248"/>
        <end position="258"/>
    </location>
</feature>
<dbReference type="InterPro" id="IPR015883">
    <property type="entry name" value="Glyco_hydro_20_cat"/>
</dbReference>
<dbReference type="InterPro" id="IPR029018">
    <property type="entry name" value="Hex-like_dom2"/>
</dbReference>
<dbReference type="InterPro" id="IPR025705">
    <property type="entry name" value="Beta_hexosaminidase_sua/sub"/>
</dbReference>
<name>F2U9B4_SALR5</name>
<evidence type="ECO:0000259" key="10">
    <source>
        <dbReference type="Pfam" id="PF00728"/>
    </source>
</evidence>
<feature type="region of interest" description="Disordered" evidence="8">
    <location>
        <begin position="84"/>
        <end position="146"/>
    </location>
</feature>
<dbReference type="GeneID" id="16074928"/>
<evidence type="ECO:0000256" key="8">
    <source>
        <dbReference type="SAM" id="MobiDB-lite"/>
    </source>
</evidence>
<dbReference type="PRINTS" id="PR00738">
    <property type="entry name" value="GLHYDRLASE20"/>
</dbReference>
<dbReference type="InParanoid" id="F2U9B4"/>
<reference evidence="12" key="1">
    <citation type="submission" date="2009-08" db="EMBL/GenBank/DDBJ databases">
        <title>Annotation of Salpingoeca rosetta.</title>
        <authorList>
            <consortium name="The Broad Institute Genome Sequencing Platform"/>
            <person name="Russ C."/>
            <person name="Cuomo C."/>
            <person name="Burger G."/>
            <person name="Gray M.W."/>
            <person name="Holland P.W.H."/>
            <person name="King N."/>
            <person name="Lang F.B.F."/>
            <person name="Roger A.J."/>
            <person name="Ruiz-Trillo I."/>
            <person name="Young S.K."/>
            <person name="Zeng Q."/>
            <person name="Gargeya S."/>
            <person name="Alvarado L."/>
            <person name="Berlin A."/>
            <person name="Chapman S.B."/>
            <person name="Chen Z."/>
            <person name="Freedman E."/>
            <person name="Gellesch M."/>
            <person name="Goldberg J."/>
            <person name="Griggs A."/>
            <person name="Gujja S."/>
            <person name="Heilman E."/>
            <person name="Heiman D."/>
            <person name="Howarth C."/>
            <person name="Mehta T."/>
            <person name="Neiman D."/>
            <person name="Pearson M."/>
            <person name="Roberts A."/>
            <person name="Saif S."/>
            <person name="Shea T."/>
            <person name="Shenoy N."/>
            <person name="Sisk P."/>
            <person name="Stolte C."/>
            <person name="Sykes S."/>
            <person name="White J."/>
            <person name="Yandava C."/>
            <person name="Haas B."/>
            <person name="Nusbaum C."/>
            <person name="Birren B."/>
        </authorList>
    </citation>
    <scope>NUCLEOTIDE SEQUENCE [LARGE SCALE GENOMIC DNA]</scope>
    <source>
        <strain evidence="12">ATCC 50818</strain>
    </source>
</reference>
<proteinExistence type="inferred from homology"/>
<evidence type="ECO:0000259" key="11">
    <source>
        <dbReference type="Pfam" id="PF14845"/>
    </source>
</evidence>
<feature type="domain" description="Glycoside hydrolase family 20 catalytic" evidence="10">
    <location>
        <begin position="425"/>
        <end position="738"/>
    </location>
</feature>
<dbReference type="AlphaFoldDB" id="F2U9B4"/>
<sequence length="798" mass="88828">MRREEEDSEGKYRKGGRRRYAYETLGDDDGAASPSFLRGWVKFAVFIPVVIFVFIALNYAGMHTTMNRPHMQTVAHLHPTTNASNRIASTLPPLPEEMQKGKGKDNNAQQQQQQQEGDNGGGDGDNASTPADDDDDPAQFEDADGHPTVLSCSSYIKTDKCRIPLEYFEPALPQNRVTPIPTKKLQSGLDQGVVDILNFKFKCQSMHESSHSTHMLIMHTFERMCLRFASLCSANDASQEEKTSSQRPKGKRSKKPAKKPTATKSKASAAKAPASMTNNNNNDNNNNNNHASGRARRDIGDDILGTGPSALGGNTKQAKKTMKVHGVASKKQDMETLVSTSFFTLRQMEVVVRDPDVELDVGVNEGYALVVPAASDTPITIFSETVWGMIHGMETFFQLIGRRRVDGAPAISGLPVLIEDEPQQPWRGLLLDTSRHFYPLPVIIRLIEGMAMNKLNVLHWHMTDDQSFPIVSQKYPQLAQKGAFPAAKTHSYTAAMMGYIAEYAHNRSVVVVPELDVPGHAASWGLGIPDLLSCDGGKSPLNPTSPKSFEVIRDLIAELAPIFPHPYFHVGGDEFDLNCWKRNPDIAAAMKAQSDPRGEAMRQQLVDAAFDALKEHGKTPIVWKDLVEGHPTKIPDNAIIQHWKCWGTEVCTLHDTLQKSDHASVQSTCAYLDFDREWPKFHQQTMLFPDKCGSVDQDVARAVVRGGEAAIWSERISPRNVFCRTFPRAVAYAERLWSFDVNTVPSQNQTDTFFPRMTNLHKPGLAHAAEAINMERLNQAHADERFMRVAWKMPHKLE</sequence>
<dbReference type="RefSeq" id="XP_004994348.1">
    <property type="nucleotide sequence ID" value="XM_004994291.1"/>
</dbReference>
<dbReference type="STRING" id="946362.F2U9B4"/>
<dbReference type="eggNOG" id="KOG2499">
    <property type="taxonomic scope" value="Eukaryota"/>
</dbReference>
<evidence type="ECO:0000256" key="3">
    <source>
        <dbReference type="ARBA" id="ARBA00012663"/>
    </source>
</evidence>
<feature type="compositionally biased region" description="Low complexity" evidence="8">
    <location>
        <begin position="106"/>
        <end position="117"/>
    </location>
</feature>
<evidence type="ECO:0000256" key="2">
    <source>
        <dbReference type="ARBA" id="ARBA00006285"/>
    </source>
</evidence>
<feature type="region of interest" description="Disordered" evidence="8">
    <location>
        <begin position="236"/>
        <end position="318"/>
    </location>
</feature>
<keyword evidence="9" id="KW-0812">Transmembrane</keyword>
<accession>F2U9B4</accession>
<evidence type="ECO:0000256" key="7">
    <source>
        <dbReference type="PIRSR" id="PIRSR625705-1"/>
    </source>
</evidence>
<feature type="compositionally biased region" description="Acidic residues" evidence="8">
    <location>
        <begin position="131"/>
        <end position="142"/>
    </location>
</feature>
<dbReference type="KEGG" id="sre:PTSG_05033"/>
<dbReference type="InterPro" id="IPR029019">
    <property type="entry name" value="HEX_eukaryotic_N"/>
</dbReference>
<dbReference type="Proteomes" id="UP000007799">
    <property type="component" value="Unassembled WGS sequence"/>
</dbReference>
<dbReference type="GO" id="GO:0016020">
    <property type="term" value="C:membrane"/>
    <property type="evidence" value="ECO:0007669"/>
    <property type="project" value="TreeGrafter"/>
</dbReference>
<feature type="domain" description="Beta-hexosaminidase eukaryotic type N-terminal" evidence="11">
    <location>
        <begin position="178"/>
        <end position="399"/>
    </location>
</feature>
<dbReference type="EC" id="3.2.1.52" evidence="3"/>
<evidence type="ECO:0000256" key="9">
    <source>
        <dbReference type="SAM" id="Phobius"/>
    </source>
</evidence>
<keyword evidence="5" id="KW-0325">Glycoprotein</keyword>
<comment type="similarity">
    <text evidence="2">Belongs to the glycosyl hydrolase 20 family.</text>
</comment>
<dbReference type="PANTHER" id="PTHR22600:SF57">
    <property type="entry name" value="BETA-N-ACETYLHEXOSAMINIDASE"/>
    <property type="match status" value="1"/>
</dbReference>
<evidence type="ECO:0000313" key="13">
    <source>
        <dbReference type="Proteomes" id="UP000007799"/>
    </source>
</evidence>